<accession>A0A182RNS7</accession>
<dbReference type="EnsemblMetazoa" id="AFUN007908-RA">
    <property type="protein sequence ID" value="AFUN007908-PA"/>
    <property type="gene ID" value="AFUN007908"/>
</dbReference>
<reference evidence="1" key="1">
    <citation type="submission" date="2020-05" db="UniProtKB">
        <authorList>
            <consortium name="EnsemblMetazoa"/>
        </authorList>
    </citation>
    <scope>IDENTIFICATION</scope>
    <source>
        <strain evidence="1">FUMOZ</strain>
    </source>
</reference>
<dbReference type="VEuPathDB" id="VectorBase:AFUN007908"/>
<dbReference type="VEuPathDB" id="VectorBase:AFUN2_008509"/>
<protein>
    <submittedName>
        <fullName evidence="1">Uncharacterized protein</fullName>
    </submittedName>
</protein>
<dbReference type="AlphaFoldDB" id="A0A182RNS7"/>
<name>A0A182RNS7_ANOFN</name>
<organism evidence="1">
    <name type="scientific">Anopheles funestus</name>
    <name type="common">African malaria mosquito</name>
    <dbReference type="NCBI Taxonomy" id="62324"/>
    <lineage>
        <taxon>Eukaryota</taxon>
        <taxon>Metazoa</taxon>
        <taxon>Ecdysozoa</taxon>
        <taxon>Arthropoda</taxon>
        <taxon>Hexapoda</taxon>
        <taxon>Insecta</taxon>
        <taxon>Pterygota</taxon>
        <taxon>Neoptera</taxon>
        <taxon>Endopterygota</taxon>
        <taxon>Diptera</taxon>
        <taxon>Nematocera</taxon>
        <taxon>Culicoidea</taxon>
        <taxon>Culicidae</taxon>
        <taxon>Anophelinae</taxon>
        <taxon>Anopheles</taxon>
    </lineage>
</organism>
<evidence type="ECO:0000313" key="1">
    <source>
        <dbReference type="EnsemblMetazoa" id="AFUN007908-PA"/>
    </source>
</evidence>
<proteinExistence type="predicted"/>
<sequence length="206" mass="22294">MSSKQVLQRSVSSDAGRLIVSLLVVVCLVGSAMSLNCKICQSTGDFEACLRSSSVPCTVPLVNTTHLFLASANPTLQNITYQGVPQYQCFQVNYTVGPIWHYQMGCTYLTTKICEGWRAASKCLTTTSNVMGVPGRVRVPHIADYSPNAPPIMIHPHSNGAVQQGQPAVTGMNRSYKSAAGRNVALMESLVLTMVLYWATKKVLGH</sequence>